<evidence type="ECO:0000313" key="2">
    <source>
        <dbReference type="Proteomes" id="UP000095463"/>
    </source>
</evidence>
<proteinExistence type="predicted"/>
<comment type="caution">
    <text evidence="1">The sequence shown here is derived from an EMBL/GenBank/DDBJ whole genome shotgun (WGS) entry which is preliminary data.</text>
</comment>
<dbReference type="Proteomes" id="UP000095463">
    <property type="component" value="Unassembled WGS sequence"/>
</dbReference>
<dbReference type="InterPro" id="IPR043129">
    <property type="entry name" value="ATPase_NBD"/>
</dbReference>
<dbReference type="PANTHER" id="PTHR18964:SF169">
    <property type="entry name" value="N-ACETYLMANNOSAMINE KINASE"/>
    <property type="match status" value="1"/>
</dbReference>
<dbReference type="InterPro" id="IPR000600">
    <property type="entry name" value="ROK"/>
</dbReference>
<dbReference type="Pfam" id="PF00480">
    <property type="entry name" value="ROK"/>
    <property type="match status" value="1"/>
</dbReference>
<dbReference type="SUPFAM" id="SSF53067">
    <property type="entry name" value="Actin-like ATPase domain"/>
    <property type="match status" value="1"/>
</dbReference>
<dbReference type="EMBL" id="LAJE02000089">
    <property type="protein sequence ID" value="OEO32145.1"/>
    <property type="molecule type" value="Genomic_DNA"/>
</dbReference>
<dbReference type="RefSeq" id="WP_069908699.1">
    <property type="nucleotide sequence ID" value="NZ_LAJE02000089.1"/>
</dbReference>
<organism evidence="1 2">
    <name type="scientific">Devosia insulae DS-56</name>
    <dbReference type="NCBI Taxonomy" id="1116389"/>
    <lineage>
        <taxon>Bacteria</taxon>
        <taxon>Pseudomonadati</taxon>
        <taxon>Pseudomonadota</taxon>
        <taxon>Alphaproteobacteria</taxon>
        <taxon>Hyphomicrobiales</taxon>
        <taxon>Devosiaceae</taxon>
        <taxon>Devosia</taxon>
    </lineage>
</organism>
<keyword evidence="2" id="KW-1185">Reference proteome</keyword>
<dbReference type="AlphaFoldDB" id="A0A1E5XU74"/>
<gene>
    <name evidence="1" type="ORF">VW23_013070</name>
</gene>
<name>A0A1E5XU74_9HYPH</name>
<accession>A0A1E5XU74</accession>
<dbReference type="PANTHER" id="PTHR18964">
    <property type="entry name" value="ROK (REPRESSOR, ORF, KINASE) FAMILY"/>
    <property type="match status" value="1"/>
</dbReference>
<dbReference type="Gene3D" id="3.30.420.40">
    <property type="match status" value="2"/>
</dbReference>
<protein>
    <recommendedName>
        <fullName evidence="3">Glucokinase</fullName>
    </recommendedName>
</protein>
<sequence>MSELALAVDIGGTKILVGLVDAAGTIVTSRQVATPARDGAEAIITAVAALAKEVLAGAPSAVSRCGVGTAGVVGERGEITSATDHLSGWAGTQLQQRLTEELGLPVTVLNDVQASGLCEGVLGAAGGKRSALIVALGTGVGGSLVRNGTVERGAYGIAGSVGHHLSPLRQGRACPCGGTDHLEAYASGTAMELEYARRTGQERSLREIAVLAEADDAEAQSVIAEAAEVLGAVLGSANNVVDVEIIVVAGGVLALGDRLLQPARAAAKREALGLSKAVEIVPAKFGPTACLIGAALAAFASLPLEGRD</sequence>
<reference evidence="1 2" key="1">
    <citation type="journal article" date="2015" name="Genome Announc.">
        <title>Genome Assemblies of Three Soil-Associated Devosia species: D. insulae, D. limi, and D. soli.</title>
        <authorList>
            <person name="Hassan Y.I."/>
            <person name="Lepp D."/>
            <person name="Zhou T."/>
        </authorList>
    </citation>
    <scope>NUCLEOTIDE SEQUENCE [LARGE SCALE GENOMIC DNA]</scope>
    <source>
        <strain evidence="1 2">DS-56</strain>
    </source>
</reference>
<evidence type="ECO:0008006" key="3">
    <source>
        <dbReference type="Google" id="ProtNLM"/>
    </source>
</evidence>
<evidence type="ECO:0000313" key="1">
    <source>
        <dbReference type="EMBL" id="OEO32145.1"/>
    </source>
</evidence>